<organism evidence="10 11">
    <name type="scientific">Litoreibacter ponti</name>
    <dbReference type="NCBI Taxonomy" id="1510457"/>
    <lineage>
        <taxon>Bacteria</taxon>
        <taxon>Pseudomonadati</taxon>
        <taxon>Pseudomonadota</taxon>
        <taxon>Alphaproteobacteria</taxon>
        <taxon>Rhodobacterales</taxon>
        <taxon>Roseobacteraceae</taxon>
        <taxon>Litoreibacter</taxon>
    </lineage>
</organism>
<evidence type="ECO:0000256" key="6">
    <source>
        <dbReference type="ARBA" id="ARBA00022603"/>
    </source>
</evidence>
<dbReference type="InterPro" id="IPR029063">
    <property type="entry name" value="SAM-dependent_MTases_sf"/>
</dbReference>
<keyword evidence="8 9" id="KW-0949">S-adenosyl-L-methionine</keyword>
<dbReference type="GO" id="GO:0032259">
    <property type="term" value="P:methylation"/>
    <property type="evidence" value="ECO:0007669"/>
    <property type="project" value="UniProtKB-KW"/>
</dbReference>
<name>A0A2T6BK21_9RHOB</name>
<dbReference type="InterPro" id="IPR022474">
    <property type="entry name" value="Thiopur_S-MeTfrase_Se/Te_detox"/>
</dbReference>
<evidence type="ECO:0000256" key="1">
    <source>
        <dbReference type="ARBA" id="ARBA00000903"/>
    </source>
</evidence>
<dbReference type="HAMAP" id="MF_00812">
    <property type="entry name" value="Thiopur_methtran"/>
    <property type="match status" value="1"/>
</dbReference>
<gene>
    <name evidence="9" type="primary">tpm</name>
    <name evidence="10" type="ORF">C8N43_1062</name>
</gene>
<reference evidence="10 11" key="1">
    <citation type="submission" date="2018-04" db="EMBL/GenBank/DDBJ databases">
        <title>Genomic Encyclopedia of Archaeal and Bacterial Type Strains, Phase II (KMG-II): from individual species to whole genera.</title>
        <authorList>
            <person name="Goeker M."/>
        </authorList>
    </citation>
    <scope>NUCLEOTIDE SEQUENCE [LARGE SCALE GENOMIC DNA]</scope>
    <source>
        <strain evidence="10 11">DSM 100977</strain>
    </source>
</reference>
<evidence type="ECO:0000256" key="3">
    <source>
        <dbReference type="ARBA" id="ARBA00008145"/>
    </source>
</evidence>
<evidence type="ECO:0000256" key="8">
    <source>
        <dbReference type="ARBA" id="ARBA00022691"/>
    </source>
</evidence>
<evidence type="ECO:0000313" key="11">
    <source>
        <dbReference type="Proteomes" id="UP000243978"/>
    </source>
</evidence>
<protein>
    <recommendedName>
        <fullName evidence="4 9">Thiopurine S-methyltransferase</fullName>
        <ecNumber evidence="4 9">2.1.1.67</ecNumber>
    </recommendedName>
    <alternativeName>
        <fullName evidence="9">Thiopurine methyltransferase</fullName>
    </alternativeName>
</protein>
<keyword evidence="6 9" id="KW-0489">Methyltransferase</keyword>
<evidence type="ECO:0000256" key="9">
    <source>
        <dbReference type="HAMAP-Rule" id="MF_00812"/>
    </source>
</evidence>
<dbReference type="AlphaFoldDB" id="A0A2T6BK21"/>
<dbReference type="Gene3D" id="3.40.50.150">
    <property type="entry name" value="Vaccinia Virus protein VP39"/>
    <property type="match status" value="1"/>
</dbReference>
<feature type="binding site" evidence="9">
    <location>
        <position position="10"/>
    </location>
    <ligand>
        <name>S-adenosyl-L-methionine</name>
        <dbReference type="ChEBI" id="CHEBI:59789"/>
    </ligand>
</feature>
<dbReference type="FunFam" id="3.40.50.150:FF:000101">
    <property type="entry name" value="Thiopurine S-methyltransferase"/>
    <property type="match status" value="1"/>
</dbReference>
<keyword evidence="11" id="KW-1185">Reference proteome</keyword>
<dbReference type="SUPFAM" id="SSF53335">
    <property type="entry name" value="S-adenosyl-L-methionine-dependent methyltransferases"/>
    <property type="match status" value="1"/>
</dbReference>
<proteinExistence type="inferred from homology"/>
<evidence type="ECO:0000256" key="2">
    <source>
        <dbReference type="ARBA" id="ARBA00004496"/>
    </source>
</evidence>
<evidence type="ECO:0000256" key="4">
    <source>
        <dbReference type="ARBA" id="ARBA00011905"/>
    </source>
</evidence>
<dbReference type="GO" id="GO:0008119">
    <property type="term" value="F:thiopurine S-methyltransferase activity"/>
    <property type="evidence" value="ECO:0007669"/>
    <property type="project" value="UniProtKB-UniRule"/>
</dbReference>
<dbReference type="GO" id="GO:0010038">
    <property type="term" value="P:response to metal ion"/>
    <property type="evidence" value="ECO:0007669"/>
    <property type="project" value="InterPro"/>
</dbReference>
<dbReference type="GO" id="GO:0005737">
    <property type="term" value="C:cytoplasm"/>
    <property type="evidence" value="ECO:0007669"/>
    <property type="project" value="UniProtKB-SubCell"/>
</dbReference>
<dbReference type="Proteomes" id="UP000243978">
    <property type="component" value="Unassembled WGS sequence"/>
</dbReference>
<evidence type="ECO:0000256" key="7">
    <source>
        <dbReference type="ARBA" id="ARBA00022679"/>
    </source>
</evidence>
<dbReference type="PANTHER" id="PTHR10259:SF11">
    <property type="entry name" value="THIOPURINE S-METHYLTRANSFERASE"/>
    <property type="match status" value="1"/>
</dbReference>
<dbReference type="InterPro" id="IPR008854">
    <property type="entry name" value="TPMT"/>
</dbReference>
<comment type="subcellular location">
    <subcellularLocation>
        <location evidence="2 9">Cytoplasm</location>
    </subcellularLocation>
</comment>
<evidence type="ECO:0000256" key="5">
    <source>
        <dbReference type="ARBA" id="ARBA00022490"/>
    </source>
</evidence>
<dbReference type="Pfam" id="PF05724">
    <property type="entry name" value="TPMT"/>
    <property type="match status" value="1"/>
</dbReference>
<dbReference type="NCBIfam" id="TIGR03840">
    <property type="entry name" value="TMPT_Se_Te"/>
    <property type="match status" value="1"/>
</dbReference>
<dbReference type="EMBL" id="QBKS01000001">
    <property type="protein sequence ID" value="PTX56403.1"/>
    <property type="molecule type" value="Genomic_DNA"/>
</dbReference>
<evidence type="ECO:0000313" key="10">
    <source>
        <dbReference type="EMBL" id="PTX56403.1"/>
    </source>
</evidence>
<dbReference type="OrthoDB" id="9778208at2"/>
<keyword evidence="7 9" id="KW-0808">Transferase</keyword>
<comment type="similarity">
    <text evidence="3 9">Belongs to the class I-like SAM-binding methyltransferase superfamily. TPMT family.</text>
</comment>
<feature type="binding site" evidence="9">
    <location>
        <position position="66"/>
    </location>
    <ligand>
        <name>S-adenosyl-L-methionine</name>
        <dbReference type="ChEBI" id="CHEBI:59789"/>
    </ligand>
</feature>
<feature type="binding site" evidence="9">
    <location>
        <position position="45"/>
    </location>
    <ligand>
        <name>S-adenosyl-L-methionine</name>
        <dbReference type="ChEBI" id="CHEBI:59789"/>
    </ligand>
</feature>
<dbReference type="InterPro" id="IPR025835">
    <property type="entry name" value="Thiopurine_S-MeTrfase"/>
</dbReference>
<comment type="catalytic activity">
    <reaction evidence="1 9">
        <text>S-adenosyl-L-methionine + a thiopurine = S-adenosyl-L-homocysteine + a thiopurine S-methylether.</text>
        <dbReference type="EC" id="2.1.1.67"/>
    </reaction>
</comment>
<dbReference type="PROSITE" id="PS51585">
    <property type="entry name" value="SAM_MT_TPMT"/>
    <property type="match status" value="1"/>
</dbReference>
<accession>A0A2T6BK21</accession>
<feature type="binding site" evidence="9">
    <location>
        <position position="123"/>
    </location>
    <ligand>
        <name>S-adenosyl-L-methionine</name>
        <dbReference type="ChEBI" id="CHEBI:59789"/>
    </ligand>
</feature>
<dbReference type="EC" id="2.1.1.67" evidence="4 9"/>
<sequence>MDHDFWHAKWESGQIGFHNDQPHSKLVAHLGALTLDPGARIFVPLCGKTVDIPWLMAQGFRVAGAELNRSAIEQLFEDMQITPETRDAGSLTQFSAPGLDIFVGDIFELDSDMLGPVDAVYDRAALVALPAEMRADYAPHIDRLTACAPQLLITFEYDASTVSGPPFPVPGDEVARRYPKHTARLLEKTRVDGLKGVSPALELAWHLTKA</sequence>
<dbReference type="PIRSF" id="PIRSF023956">
    <property type="entry name" value="Thiopurine_S-methyltransferase"/>
    <property type="match status" value="1"/>
</dbReference>
<dbReference type="PANTHER" id="PTHR10259">
    <property type="entry name" value="THIOPURINE S-METHYLTRANSFERASE"/>
    <property type="match status" value="1"/>
</dbReference>
<keyword evidence="5 9" id="KW-0963">Cytoplasm</keyword>
<comment type="caution">
    <text evidence="10">The sequence shown here is derived from an EMBL/GenBank/DDBJ whole genome shotgun (WGS) entry which is preliminary data.</text>
</comment>